<evidence type="ECO:0000313" key="8">
    <source>
        <dbReference type="Proteomes" id="UP001198151"/>
    </source>
</evidence>
<accession>A0ABS8G1W0</accession>
<evidence type="ECO:0000256" key="2">
    <source>
        <dbReference type="ARBA" id="ARBA00023015"/>
    </source>
</evidence>
<keyword evidence="2" id="KW-0805">Transcription regulation</keyword>
<dbReference type="InterPro" id="IPR007627">
    <property type="entry name" value="RNA_pol_sigma70_r2"/>
</dbReference>
<dbReference type="InterPro" id="IPR014284">
    <property type="entry name" value="RNA_pol_sigma-70_dom"/>
</dbReference>
<evidence type="ECO:0000313" key="7">
    <source>
        <dbReference type="EMBL" id="MCC2255583.1"/>
    </source>
</evidence>
<evidence type="ECO:0000259" key="6">
    <source>
        <dbReference type="Pfam" id="PF04542"/>
    </source>
</evidence>
<evidence type="ECO:0000256" key="4">
    <source>
        <dbReference type="ARBA" id="ARBA00023125"/>
    </source>
</evidence>
<dbReference type="InterPro" id="IPR013324">
    <property type="entry name" value="RNA_pol_sigma_r3/r4-like"/>
</dbReference>
<protein>
    <submittedName>
        <fullName evidence="7">Sigma-70 family RNA polymerase sigma factor</fullName>
    </submittedName>
</protein>
<dbReference type="Gene3D" id="1.10.1740.10">
    <property type="match status" value="1"/>
</dbReference>
<sequence length="182" mass="21914">MLTGNREYNEIYEKYKNLVLKIAYTYSGNNYDAAEDIAQDTFLKLYIGFDELKNGNIYAWLYTTTRNAAFNHYKKYRREIPSEDEVLEREIRIQESVEEEYAEKSLEVKRFELHERIFRGLMEKNPRWHEAIVLTYYMNIPQAKVAEMMGIRVEVLHSMLHRARKWIAKTYGAEYEEMKQPD</sequence>
<dbReference type="EMBL" id="JAJEQX010000030">
    <property type="protein sequence ID" value="MCC2255583.1"/>
    <property type="molecule type" value="Genomic_DNA"/>
</dbReference>
<comment type="caution">
    <text evidence="7">The sequence shown here is derived from an EMBL/GenBank/DDBJ whole genome shotgun (WGS) entry which is preliminary data.</text>
</comment>
<organism evidence="7 8">
    <name type="scientific">Ruminococcus turbiniformis</name>
    <dbReference type="NCBI Taxonomy" id="2881258"/>
    <lineage>
        <taxon>Bacteria</taxon>
        <taxon>Bacillati</taxon>
        <taxon>Bacillota</taxon>
        <taxon>Clostridia</taxon>
        <taxon>Eubacteriales</taxon>
        <taxon>Oscillospiraceae</taxon>
        <taxon>Ruminococcus</taxon>
    </lineage>
</organism>
<evidence type="ECO:0000256" key="5">
    <source>
        <dbReference type="ARBA" id="ARBA00023163"/>
    </source>
</evidence>
<evidence type="ECO:0000256" key="3">
    <source>
        <dbReference type="ARBA" id="ARBA00023082"/>
    </source>
</evidence>
<dbReference type="SUPFAM" id="SSF88659">
    <property type="entry name" value="Sigma3 and sigma4 domains of RNA polymerase sigma factors"/>
    <property type="match status" value="1"/>
</dbReference>
<dbReference type="InterPro" id="IPR036388">
    <property type="entry name" value="WH-like_DNA-bd_sf"/>
</dbReference>
<dbReference type="Gene3D" id="1.10.10.10">
    <property type="entry name" value="Winged helix-like DNA-binding domain superfamily/Winged helix DNA-binding domain"/>
    <property type="match status" value="1"/>
</dbReference>
<dbReference type="PANTHER" id="PTHR43133">
    <property type="entry name" value="RNA POLYMERASE ECF-TYPE SIGMA FACTO"/>
    <property type="match status" value="1"/>
</dbReference>
<comment type="similarity">
    <text evidence="1">Belongs to the sigma-70 factor family. ECF subfamily.</text>
</comment>
<dbReference type="NCBIfam" id="TIGR02937">
    <property type="entry name" value="sigma70-ECF"/>
    <property type="match status" value="1"/>
</dbReference>
<keyword evidence="3" id="KW-0731">Sigma factor</keyword>
<keyword evidence="4" id="KW-0238">DNA-binding</keyword>
<dbReference type="RefSeq" id="WP_227708614.1">
    <property type="nucleotide sequence ID" value="NZ_JAJEQX010000030.1"/>
</dbReference>
<dbReference type="PANTHER" id="PTHR43133:SF8">
    <property type="entry name" value="RNA POLYMERASE SIGMA FACTOR HI_1459-RELATED"/>
    <property type="match status" value="1"/>
</dbReference>
<dbReference type="Proteomes" id="UP001198151">
    <property type="component" value="Unassembled WGS sequence"/>
</dbReference>
<evidence type="ECO:0000256" key="1">
    <source>
        <dbReference type="ARBA" id="ARBA00010641"/>
    </source>
</evidence>
<reference evidence="7 8" key="1">
    <citation type="submission" date="2021-10" db="EMBL/GenBank/DDBJ databases">
        <title>Anaerobic single-cell dispensing facilitates the cultivation of human gut bacteria.</title>
        <authorList>
            <person name="Afrizal A."/>
        </authorList>
    </citation>
    <scope>NUCLEOTIDE SEQUENCE [LARGE SCALE GENOMIC DNA]</scope>
    <source>
        <strain evidence="7 8">CLA-AA-H200</strain>
    </source>
</reference>
<proteinExistence type="inferred from homology"/>
<dbReference type="SUPFAM" id="SSF88946">
    <property type="entry name" value="Sigma2 domain of RNA polymerase sigma factors"/>
    <property type="match status" value="1"/>
</dbReference>
<dbReference type="Pfam" id="PF04542">
    <property type="entry name" value="Sigma70_r2"/>
    <property type="match status" value="1"/>
</dbReference>
<feature type="domain" description="RNA polymerase sigma-70 region 2" evidence="6">
    <location>
        <begin position="11"/>
        <end position="78"/>
    </location>
</feature>
<gene>
    <name evidence="7" type="ORF">LKD70_14370</name>
</gene>
<keyword evidence="5" id="KW-0804">Transcription</keyword>
<name>A0ABS8G1W0_9FIRM</name>
<dbReference type="InterPro" id="IPR039425">
    <property type="entry name" value="RNA_pol_sigma-70-like"/>
</dbReference>
<keyword evidence="8" id="KW-1185">Reference proteome</keyword>
<dbReference type="InterPro" id="IPR013325">
    <property type="entry name" value="RNA_pol_sigma_r2"/>
</dbReference>